<feature type="transmembrane region" description="Helical" evidence="5">
    <location>
        <begin position="311"/>
        <end position="329"/>
    </location>
</feature>
<feature type="transmembrane region" description="Helical" evidence="5">
    <location>
        <begin position="49"/>
        <end position="73"/>
    </location>
</feature>
<dbReference type="PANTHER" id="PTHR23514">
    <property type="entry name" value="BYPASS OF STOP CODON PROTEIN 6"/>
    <property type="match status" value="1"/>
</dbReference>
<feature type="transmembrane region" description="Helical" evidence="5">
    <location>
        <begin position="144"/>
        <end position="165"/>
    </location>
</feature>
<feature type="transmembrane region" description="Helical" evidence="5">
    <location>
        <begin position="85"/>
        <end position="111"/>
    </location>
</feature>
<dbReference type="InterPro" id="IPR036259">
    <property type="entry name" value="MFS_trans_sf"/>
</dbReference>
<evidence type="ECO:0000313" key="8">
    <source>
        <dbReference type="Proteomes" id="UP001197247"/>
    </source>
</evidence>
<dbReference type="RefSeq" id="WP_214155845.1">
    <property type="nucleotide sequence ID" value="NZ_JAHBAY010000004.1"/>
</dbReference>
<feature type="transmembrane region" description="Helical" evidence="5">
    <location>
        <begin position="373"/>
        <end position="392"/>
    </location>
</feature>
<comment type="subcellular location">
    <subcellularLocation>
        <location evidence="1">Cell membrane</location>
        <topology evidence="1">Multi-pass membrane protein</topology>
    </subcellularLocation>
</comment>
<dbReference type="Gene3D" id="1.20.1250.20">
    <property type="entry name" value="MFS general substrate transporter like domains"/>
    <property type="match status" value="2"/>
</dbReference>
<keyword evidence="3 5" id="KW-1133">Transmembrane helix</keyword>
<dbReference type="CDD" id="cd17393">
    <property type="entry name" value="MFS_MosC_like"/>
    <property type="match status" value="1"/>
</dbReference>
<dbReference type="Proteomes" id="UP001197247">
    <property type="component" value="Unassembled WGS sequence"/>
</dbReference>
<feature type="transmembrane region" description="Helical" evidence="5">
    <location>
        <begin position="172"/>
        <end position="190"/>
    </location>
</feature>
<feature type="transmembrane region" description="Helical" evidence="5">
    <location>
        <begin position="210"/>
        <end position="233"/>
    </location>
</feature>
<feature type="transmembrane region" description="Helical" evidence="5">
    <location>
        <begin position="17"/>
        <end position="37"/>
    </location>
</feature>
<dbReference type="InterPro" id="IPR020846">
    <property type="entry name" value="MFS_dom"/>
</dbReference>
<feature type="transmembrane region" description="Helical" evidence="5">
    <location>
        <begin position="240"/>
        <end position="265"/>
    </location>
</feature>
<dbReference type="PROSITE" id="PS50850">
    <property type="entry name" value="MFS"/>
    <property type="match status" value="1"/>
</dbReference>
<reference evidence="7 8" key="1">
    <citation type="submission" date="2021-05" db="EMBL/GenBank/DDBJ databases">
        <title>Kineosporia and Streptomyces sp. nov. two new marine actinobacteria isolated from Coral.</title>
        <authorList>
            <person name="Buangrab K."/>
            <person name="Sutthacheep M."/>
            <person name="Yeemin T."/>
            <person name="Harunari E."/>
            <person name="Igarashi Y."/>
            <person name="Kanchanasin P."/>
            <person name="Tanasupawat S."/>
            <person name="Phongsopitanun W."/>
        </authorList>
    </citation>
    <scope>NUCLEOTIDE SEQUENCE [LARGE SCALE GENOMIC DNA]</scope>
    <source>
        <strain evidence="7 8">J2-2</strain>
    </source>
</reference>
<dbReference type="PANTHER" id="PTHR23514:SF13">
    <property type="entry name" value="INNER MEMBRANE PROTEIN YBJJ"/>
    <property type="match status" value="1"/>
</dbReference>
<evidence type="ECO:0000256" key="3">
    <source>
        <dbReference type="ARBA" id="ARBA00022989"/>
    </source>
</evidence>
<dbReference type="InterPro" id="IPR051788">
    <property type="entry name" value="MFS_Transporter"/>
</dbReference>
<dbReference type="InterPro" id="IPR011701">
    <property type="entry name" value="MFS"/>
</dbReference>
<name>A0ABS5TGN0_9ACTN</name>
<accession>A0ABS5TGN0</accession>
<organism evidence="7 8">
    <name type="scientific">Kineosporia corallincola</name>
    <dbReference type="NCBI Taxonomy" id="2835133"/>
    <lineage>
        <taxon>Bacteria</taxon>
        <taxon>Bacillati</taxon>
        <taxon>Actinomycetota</taxon>
        <taxon>Actinomycetes</taxon>
        <taxon>Kineosporiales</taxon>
        <taxon>Kineosporiaceae</taxon>
        <taxon>Kineosporia</taxon>
    </lineage>
</organism>
<sequence>MSTALTEPGVIARRARIAVAVLFFTNGALFANLLPRYPEIKADLGLSNAAFGSAVAAYPLGALVAGLSAGVLIRRFRSSRVAIVATWLAAAGFVAAGLAPAWIALAGALFVAGAMDSITDVAQNSHGLRVQRLYGRSVLNSFHAVWSMGAVLGGAMGAGLAALGLATSTHMIVSGVLFSAMSAASYRWLLPGAEPVETVDDEEAAPARRGSFGPAVVGLLLALVVIAAGGAVVEDAGASWAAIYLSGSLGASTFVAGLGFIALQGLQFVGRLLGDPLVDRFGQRAVARAGGVVVLLGMGSALLVPTVIGTIAGFGLAGLGIATLIPAAMHGADEIPGLAPGVGLTVVSWLLRVGFLAAPPIVGAVADATSLRAGLLVVPVAGMLVILFSGVLSTQRRG</sequence>
<evidence type="ECO:0000256" key="4">
    <source>
        <dbReference type="ARBA" id="ARBA00023136"/>
    </source>
</evidence>
<dbReference type="SUPFAM" id="SSF103473">
    <property type="entry name" value="MFS general substrate transporter"/>
    <property type="match status" value="1"/>
</dbReference>
<protein>
    <submittedName>
        <fullName evidence="7">MFS transporter</fullName>
    </submittedName>
</protein>
<evidence type="ECO:0000313" key="7">
    <source>
        <dbReference type="EMBL" id="MBT0769544.1"/>
    </source>
</evidence>
<dbReference type="EMBL" id="JAHBAY010000004">
    <property type="protein sequence ID" value="MBT0769544.1"/>
    <property type="molecule type" value="Genomic_DNA"/>
</dbReference>
<dbReference type="Pfam" id="PF07690">
    <property type="entry name" value="MFS_1"/>
    <property type="match status" value="1"/>
</dbReference>
<gene>
    <name evidence="7" type="ORF">KIH74_11470</name>
</gene>
<evidence type="ECO:0000259" key="6">
    <source>
        <dbReference type="PROSITE" id="PS50850"/>
    </source>
</evidence>
<keyword evidence="8" id="KW-1185">Reference proteome</keyword>
<evidence type="ECO:0000256" key="1">
    <source>
        <dbReference type="ARBA" id="ARBA00004651"/>
    </source>
</evidence>
<evidence type="ECO:0000256" key="5">
    <source>
        <dbReference type="SAM" id="Phobius"/>
    </source>
</evidence>
<proteinExistence type="predicted"/>
<comment type="caution">
    <text evidence="7">The sequence shown here is derived from an EMBL/GenBank/DDBJ whole genome shotgun (WGS) entry which is preliminary data.</text>
</comment>
<evidence type="ECO:0000256" key="2">
    <source>
        <dbReference type="ARBA" id="ARBA00022692"/>
    </source>
</evidence>
<keyword evidence="4 5" id="KW-0472">Membrane</keyword>
<keyword evidence="2 5" id="KW-0812">Transmembrane</keyword>
<feature type="domain" description="Major facilitator superfamily (MFS) profile" evidence="6">
    <location>
        <begin position="215"/>
        <end position="398"/>
    </location>
</feature>